<evidence type="ECO:0000259" key="1">
    <source>
        <dbReference type="PROSITE" id="PS51186"/>
    </source>
</evidence>
<proteinExistence type="predicted"/>
<reference evidence="2 3" key="1">
    <citation type="journal article" date="2015" name="Infect. Genet. Evol.">
        <title>Genomic sequences of six botulinum neurotoxin-producing strains representing three clostridial species illustrate the mobility and diversity of botulinum neurotoxin genes.</title>
        <authorList>
            <person name="Smith T.J."/>
            <person name="Hill K.K."/>
            <person name="Xie G."/>
            <person name="Foley B.T."/>
            <person name="Williamson C.H."/>
            <person name="Foster J.T."/>
            <person name="Johnson S.L."/>
            <person name="Chertkov O."/>
            <person name="Teshima H."/>
            <person name="Gibbons H.S."/>
            <person name="Johnsky L.A."/>
            <person name="Karavis M.A."/>
            <person name="Smith L.A."/>
        </authorList>
    </citation>
    <scope>NUCLEOTIDE SEQUENCE [LARGE SCALE GENOMIC DNA]</scope>
    <source>
        <strain evidence="2 3">CDC 2741</strain>
    </source>
</reference>
<dbReference type="CDD" id="cd04301">
    <property type="entry name" value="NAT_SF"/>
    <property type="match status" value="1"/>
</dbReference>
<dbReference type="InterPro" id="IPR052829">
    <property type="entry name" value="N-acetyltransferase_domain"/>
</dbReference>
<dbReference type="PANTHER" id="PTHR43259">
    <property type="entry name" value="SPT10P"/>
    <property type="match status" value="1"/>
</dbReference>
<evidence type="ECO:0000313" key="3">
    <source>
        <dbReference type="Proteomes" id="UP000031366"/>
    </source>
</evidence>
<dbReference type="PROSITE" id="PS51186">
    <property type="entry name" value="GNAT"/>
    <property type="match status" value="1"/>
</dbReference>
<dbReference type="RefSeq" id="WP_039636032.1">
    <property type="nucleotide sequence ID" value="NZ_AYSO01000020.1"/>
</dbReference>
<protein>
    <submittedName>
        <fullName evidence="2">Acetyltransferase domain protein</fullName>
    </submittedName>
</protein>
<accession>A0A0C1UBU3</accession>
<dbReference type="Proteomes" id="UP000031366">
    <property type="component" value="Unassembled WGS sequence"/>
</dbReference>
<keyword evidence="3" id="KW-1185">Reference proteome</keyword>
<dbReference type="AlphaFoldDB" id="A0A0C1UBU3"/>
<dbReference type="SUPFAM" id="SSF55729">
    <property type="entry name" value="Acyl-CoA N-acyltransferases (Nat)"/>
    <property type="match status" value="1"/>
</dbReference>
<name>A0A0C1UBU3_9CLOT</name>
<dbReference type="GO" id="GO:0016747">
    <property type="term" value="F:acyltransferase activity, transferring groups other than amino-acyl groups"/>
    <property type="evidence" value="ECO:0007669"/>
    <property type="project" value="InterPro"/>
</dbReference>
<dbReference type="OrthoDB" id="9792929at2"/>
<comment type="caution">
    <text evidence="2">The sequence shown here is derived from an EMBL/GenBank/DDBJ whole genome shotgun (WGS) entry which is preliminary data.</text>
</comment>
<feature type="domain" description="N-acetyltransferase" evidence="1">
    <location>
        <begin position="14"/>
        <end position="155"/>
    </location>
</feature>
<keyword evidence="2" id="KW-0808">Transferase</keyword>
<dbReference type="Gene3D" id="3.40.630.30">
    <property type="match status" value="1"/>
</dbReference>
<dbReference type="EMBL" id="AYSO01000020">
    <property type="protein sequence ID" value="KIE45005.1"/>
    <property type="molecule type" value="Genomic_DNA"/>
</dbReference>
<dbReference type="InterPro" id="IPR016181">
    <property type="entry name" value="Acyl_CoA_acyltransferase"/>
</dbReference>
<dbReference type="PANTHER" id="PTHR43259:SF1">
    <property type="entry name" value="N-ACETYLTRANSFERASE DOMAIN-CONTAINING PROTEIN"/>
    <property type="match status" value="1"/>
</dbReference>
<organism evidence="2 3">
    <name type="scientific">Clostridium argentinense CDC 2741</name>
    <dbReference type="NCBI Taxonomy" id="1418104"/>
    <lineage>
        <taxon>Bacteria</taxon>
        <taxon>Bacillati</taxon>
        <taxon>Bacillota</taxon>
        <taxon>Clostridia</taxon>
        <taxon>Eubacteriales</taxon>
        <taxon>Clostridiaceae</taxon>
        <taxon>Clostridium</taxon>
    </lineage>
</organism>
<sequence>MNITIKQLQKELFIDTAKMITELMNYHRKLNNAPKEFWTDDEESIETLKEWQATGTIYNVFKDEETVGFFYIRFGGQNAAWLEDLYISEEFRGQGIGKKAMTALDNLMEEKKITAMFVSVIPRNIAAIKLYRDCGFDHLNMIELRKNYDKRLNKSEEVDILGFQFKKY</sequence>
<gene>
    <name evidence="2" type="ORF">U732_282</name>
</gene>
<dbReference type="InterPro" id="IPR000182">
    <property type="entry name" value="GNAT_dom"/>
</dbReference>
<dbReference type="STRING" id="29341.RSJ17_04220"/>
<evidence type="ECO:0000313" key="2">
    <source>
        <dbReference type="EMBL" id="KIE45005.1"/>
    </source>
</evidence>
<dbReference type="Pfam" id="PF00583">
    <property type="entry name" value="Acetyltransf_1"/>
    <property type="match status" value="1"/>
</dbReference>